<evidence type="ECO:0000256" key="2">
    <source>
        <dbReference type="ARBA" id="ARBA00005896"/>
    </source>
</evidence>
<evidence type="ECO:0000256" key="6">
    <source>
        <dbReference type="ARBA" id="ARBA00023004"/>
    </source>
</evidence>
<name>A0A179A038_9EURO</name>
<dbReference type="Gene3D" id="3.60.130.10">
    <property type="entry name" value="Clavaminate synthase-like"/>
    <property type="match status" value="1"/>
</dbReference>
<evidence type="ECO:0008006" key="9">
    <source>
        <dbReference type="Google" id="ProtNLM"/>
    </source>
</evidence>
<evidence type="ECO:0000256" key="5">
    <source>
        <dbReference type="ARBA" id="ARBA00023002"/>
    </source>
</evidence>
<evidence type="ECO:0000256" key="4">
    <source>
        <dbReference type="ARBA" id="ARBA00022964"/>
    </source>
</evidence>
<proteinExistence type="inferred from homology"/>
<dbReference type="GeneID" id="30005103"/>
<dbReference type="OrthoDB" id="10257314at2759"/>
<evidence type="ECO:0000256" key="1">
    <source>
        <dbReference type="ARBA" id="ARBA00001954"/>
    </source>
</evidence>
<keyword evidence="4" id="KW-0223">Dioxygenase</keyword>
<keyword evidence="5" id="KW-0560">Oxidoreductase</keyword>
<dbReference type="SUPFAM" id="SSF51197">
    <property type="entry name" value="Clavaminate synthase-like"/>
    <property type="match status" value="1"/>
</dbReference>
<dbReference type="InterPro" id="IPR042098">
    <property type="entry name" value="TauD-like_sf"/>
</dbReference>
<sequence>MQKAESTVPSLDGDPKIGKKLSEIFEPGHVQPERHEYYAYDHLGSPFPVFHWDELKDIPYEHKGLHGDPRFRDLLDAAEDVFDYIRKIGTEISGIKMTQLTAAQKCDLARLIVTSRVVFFRNQEDFDIEAQKELGKFFGTLHRHATTSMPQKEGVEDHLHDRPTIGPTCSLYPDVFVALGSGRGAQQEMEPATDK</sequence>
<comment type="similarity">
    <text evidence="2">Belongs to the TfdA dioxygenase family.</text>
</comment>
<dbReference type="Proteomes" id="UP000078343">
    <property type="component" value="Unassembled WGS sequence"/>
</dbReference>
<dbReference type="AlphaFoldDB" id="A0A179A038"/>
<keyword evidence="6" id="KW-0408">Iron</keyword>
<keyword evidence="8" id="KW-1185">Reference proteome</keyword>
<protein>
    <recommendedName>
        <fullName evidence="9">TauD/TfdA-like domain-containing protein</fullName>
    </recommendedName>
</protein>
<comment type="cofactor">
    <cofactor evidence="1">
        <name>Fe(2+)</name>
        <dbReference type="ChEBI" id="CHEBI:29033"/>
    </cofactor>
</comment>
<organism evidence="7 8">
    <name type="scientific">Fonsecaea erecta</name>
    <dbReference type="NCBI Taxonomy" id="1367422"/>
    <lineage>
        <taxon>Eukaryota</taxon>
        <taxon>Fungi</taxon>
        <taxon>Dikarya</taxon>
        <taxon>Ascomycota</taxon>
        <taxon>Pezizomycotina</taxon>
        <taxon>Eurotiomycetes</taxon>
        <taxon>Chaetothyriomycetidae</taxon>
        <taxon>Chaetothyriales</taxon>
        <taxon>Herpotrichiellaceae</taxon>
        <taxon>Fonsecaea</taxon>
    </lineage>
</organism>
<dbReference type="EMBL" id="LVYI01000001">
    <property type="protein sequence ID" value="OAP64961.1"/>
    <property type="molecule type" value="Genomic_DNA"/>
</dbReference>
<accession>A0A179A038</accession>
<evidence type="ECO:0000256" key="3">
    <source>
        <dbReference type="ARBA" id="ARBA00022723"/>
    </source>
</evidence>
<keyword evidence="3" id="KW-0479">Metal-binding</keyword>
<gene>
    <name evidence="7" type="ORF">AYL99_00933</name>
</gene>
<reference evidence="7 8" key="1">
    <citation type="submission" date="2016-04" db="EMBL/GenBank/DDBJ databases">
        <title>Draft genome of Fonsecaea erecta CBS 125763.</title>
        <authorList>
            <person name="Weiss V.A."/>
            <person name="Vicente V.A."/>
            <person name="Raittz R.T."/>
            <person name="Moreno L.F."/>
            <person name="De Souza E.M."/>
            <person name="Pedrosa F.O."/>
            <person name="Steffens M.B."/>
            <person name="Faoro H."/>
            <person name="Tadra-Sfeir M.Z."/>
            <person name="Najafzadeh M.J."/>
            <person name="Felipe M.S."/>
            <person name="Teixeira M."/>
            <person name="Sun J."/>
            <person name="Xi L."/>
            <person name="Gomes R."/>
            <person name="De Azevedo C.M."/>
            <person name="Salgado C.G."/>
            <person name="Da Silva M.B."/>
            <person name="Nascimento M.F."/>
            <person name="Queiroz-Telles F."/>
            <person name="Attili D.S."/>
            <person name="Gorbushina A."/>
        </authorList>
    </citation>
    <scope>NUCLEOTIDE SEQUENCE [LARGE SCALE GENOMIC DNA]</scope>
    <source>
        <strain evidence="7 8">CBS 125763</strain>
    </source>
</reference>
<dbReference type="GO" id="GO:0046872">
    <property type="term" value="F:metal ion binding"/>
    <property type="evidence" value="ECO:0007669"/>
    <property type="project" value="UniProtKB-KW"/>
</dbReference>
<dbReference type="InterPro" id="IPR051323">
    <property type="entry name" value="AtsK-like"/>
</dbReference>
<dbReference type="PANTHER" id="PTHR30468">
    <property type="entry name" value="ALPHA-KETOGLUTARATE-DEPENDENT SULFONATE DIOXYGENASE"/>
    <property type="match status" value="1"/>
</dbReference>
<evidence type="ECO:0000313" key="8">
    <source>
        <dbReference type="Proteomes" id="UP000078343"/>
    </source>
</evidence>
<dbReference type="RefSeq" id="XP_018698328.1">
    <property type="nucleotide sequence ID" value="XM_018832449.1"/>
</dbReference>
<dbReference type="GO" id="GO:0005737">
    <property type="term" value="C:cytoplasm"/>
    <property type="evidence" value="ECO:0007669"/>
    <property type="project" value="TreeGrafter"/>
</dbReference>
<comment type="caution">
    <text evidence="7">The sequence shown here is derived from an EMBL/GenBank/DDBJ whole genome shotgun (WGS) entry which is preliminary data.</text>
</comment>
<evidence type="ECO:0000313" key="7">
    <source>
        <dbReference type="EMBL" id="OAP64961.1"/>
    </source>
</evidence>
<dbReference type="PANTHER" id="PTHR30468:SF31">
    <property type="entry name" value="ALPHA-KETOGLUTARATE-DEPENDENT SULFONATE DIOXYGENASE-RELATED"/>
    <property type="match status" value="1"/>
</dbReference>
<dbReference type="GO" id="GO:0016706">
    <property type="term" value="F:2-oxoglutarate-dependent dioxygenase activity"/>
    <property type="evidence" value="ECO:0007669"/>
    <property type="project" value="TreeGrafter"/>
</dbReference>